<feature type="domain" description="Beta-lactamase-related" evidence="3">
    <location>
        <begin position="59"/>
        <end position="354"/>
    </location>
</feature>
<dbReference type="PANTHER" id="PTHR22935:SF95">
    <property type="entry name" value="BETA-LACTAMASE-LIKE 1-RELATED"/>
    <property type="match status" value="1"/>
</dbReference>
<sequence>MGSIVEPTQTQLEDLVAPYLATQSSGLGFAIGYASMDFSNLGGLYFAGNVQNQFGVALTLDATTPFEIASVSKTFTATLYARLIRSVQSTLTIGDYCVPNGPLRISPTLANITLDELVNYTSGLPQDNDNGAVDTPPYWTYPYSMPGMMSFLEAAPPQVDPPNEKYRYSNLGFAIMSAILASNDANSNPSVGAFMQQMREYIFKPLGLQAKFFNEASLAELPLGYDYDYTQSPVYSAASPGWVFFPAYFGAGGIVATPNDMFQWLLFNMGIAQQPLLTPLLPALQSPSTSVQWGDNQFGLGWFINPAGTNWSASIWKDGDLDGFGSYIAFLPSANPGVTASQAGAFVLVNADGVTDSQENSGVEIACALTNDLLLIMQGETPPTDKSVYPRSALSRRQKRPAARPAPR</sequence>
<dbReference type="Proteomes" id="UP001350748">
    <property type="component" value="Unassembled WGS sequence"/>
</dbReference>
<protein>
    <submittedName>
        <fullName evidence="4">Serine hydrolase domain-containing protein</fullName>
        <ecNumber evidence="4">3.1.1.103</ecNumber>
    </submittedName>
</protein>
<dbReference type="PANTHER" id="PTHR22935">
    <property type="entry name" value="PENICILLIN-BINDING PROTEIN"/>
    <property type="match status" value="1"/>
</dbReference>
<dbReference type="RefSeq" id="WP_332081159.1">
    <property type="nucleotide sequence ID" value="NZ_JAZHYN010000013.1"/>
</dbReference>
<evidence type="ECO:0000313" key="4">
    <source>
        <dbReference type="EMBL" id="MEF3366180.1"/>
    </source>
</evidence>
<dbReference type="Pfam" id="PF00144">
    <property type="entry name" value="Beta-lactamase"/>
    <property type="match status" value="1"/>
</dbReference>
<dbReference type="Gene3D" id="3.40.710.10">
    <property type="entry name" value="DD-peptidase/beta-lactamase superfamily"/>
    <property type="match status" value="1"/>
</dbReference>
<name>A0ABU7XFL8_9HYPH</name>
<evidence type="ECO:0000256" key="2">
    <source>
        <dbReference type="SAM" id="MobiDB-lite"/>
    </source>
</evidence>
<gene>
    <name evidence="4" type="ORF">V3H18_06470</name>
</gene>
<keyword evidence="4" id="KW-0378">Hydrolase</keyword>
<feature type="region of interest" description="Disordered" evidence="2">
    <location>
        <begin position="381"/>
        <end position="408"/>
    </location>
</feature>
<feature type="compositionally biased region" description="Basic residues" evidence="2">
    <location>
        <begin position="394"/>
        <end position="408"/>
    </location>
</feature>
<evidence type="ECO:0000256" key="1">
    <source>
        <dbReference type="ARBA" id="ARBA00038473"/>
    </source>
</evidence>
<dbReference type="SUPFAM" id="SSF56601">
    <property type="entry name" value="beta-lactamase/transpeptidase-like"/>
    <property type="match status" value="1"/>
</dbReference>
<dbReference type="EC" id="3.1.1.103" evidence="4"/>
<accession>A0ABU7XFL8</accession>
<keyword evidence="5" id="KW-1185">Reference proteome</keyword>
<comment type="caution">
    <text evidence="4">The sequence shown here is derived from an EMBL/GenBank/DDBJ whole genome shotgun (WGS) entry which is preliminary data.</text>
</comment>
<dbReference type="InterPro" id="IPR051478">
    <property type="entry name" value="Beta-lactamase-like_AB/R"/>
</dbReference>
<evidence type="ECO:0000313" key="5">
    <source>
        <dbReference type="Proteomes" id="UP001350748"/>
    </source>
</evidence>
<dbReference type="InterPro" id="IPR012338">
    <property type="entry name" value="Beta-lactam/transpept-like"/>
</dbReference>
<comment type="similarity">
    <text evidence="1">Belongs to the beta-lactamase family.</text>
</comment>
<dbReference type="InterPro" id="IPR001466">
    <property type="entry name" value="Beta-lactam-related"/>
</dbReference>
<proteinExistence type="inferred from homology"/>
<organism evidence="4 5">
    <name type="scientific">Methylocystis borbori</name>
    <dbReference type="NCBI Taxonomy" id="3118750"/>
    <lineage>
        <taxon>Bacteria</taxon>
        <taxon>Pseudomonadati</taxon>
        <taxon>Pseudomonadota</taxon>
        <taxon>Alphaproteobacteria</taxon>
        <taxon>Hyphomicrobiales</taxon>
        <taxon>Methylocystaceae</taxon>
        <taxon>Methylocystis</taxon>
    </lineage>
</organism>
<dbReference type="GO" id="GO:0016787">
    <property type="term" value="F:hydrolase activity"/>
    <property type="evidence" value="ECO:0007669"/>
    <property type="project" value="UniProtKB-KW"/>
</dbReference>
<dbReference type="EMBL" id="JAZHYN010000013">
    <property type="protein sequence ID" value="MEF3366180.1"/>
    <property type="molecule type" value="Genomic_DNA"/>
</dbReference>
<evidence type="ECO:0000259" key="3">
    <source>
        <dbReference type="Pfam" id="PF00144"/>
    </source>
</evidence>
<reference evidence="4 5" key="1">
    <citation type="submission" date="2024-02" db="EMBL/GenBank/DDBJ databases">
        <authorList>
            <person name="Grouzdev D."/>
        </authorList>
    </citation>
    <scope>NUCLEOTIDE SEQUENCE [LARGE SCALE GENOMIC DNA]</scope>
    <source>
        <strain evidence="4 5">9N</strain>
    </source>
</reference>